<comment type="caution">
    <text evidence="6">The sequence shown here is derived from an EMBL/GenBank/DDBJ whole genome shotgun (WGS) entry which is preliminary data.</text>
</comment>
<keyword evidence="2" id="KW-0238">DNA-binding</keyword>
<evidence type="ECO:0000313" key="8">
    <source>
        <dbReference type="Proteomes" id="UP000473470"/>
    </source>
</evidence>
<dbReference type="SUPFAM" id="SSF52317">
    <property type="entry name" value="Class I glutamine amidotransferase-like"/>
    <property type="match status" value="1"/>
</dbReference>
<reference evidence="6 7" key="1">
    <citation type="submission" date="2015-11" db="EMBL/GenBank/DDBJ databases">
        <title>Expanding the genomic diversity of Burkholderia species for the development of highly accurate diagnostics.</title>
        <authorList>
            <person name="Sahl J."/>
            <person name="Keim P."/>
            <person name="Wagner D."/>
        </authorList>
    </citation>
    <scope>NUCLEOTIDE SEQUENCE [LARGE SCALE GENOMIC DNA]</scope>
    <source>
        <strain evidence="6 7">MSMB1960WGS</strain>
    </source>
</reference>
<dbReference type="PROSITE" id="PS01124">
    <property type="entry name" value="HTH_ARAC_FAMILY_2"/>
    <property type="match status" value="1"/>
</dbReference>
<dbReference type="Pfam" id="PF12833">
    <property type="entry name" value="HTH_18"/>
    <property type="match status" value="1"/>
</dbReference>
<dbReference type="EMBL" id="VZOK01000036">
    <property type="protein sequence ID" value="KAB0635619.1"/>
    <property type="molecule type" value="Genomic_DNA"/>
</dbReference>
<dbReference type="STRING" id="1503054.WT74_23200"/>
<evidence type="ECO:0000313" key="5">
    <source>
        <dbReference type="EMBL" id="KAB0635619.1"/>
    </source>
</evidence>
<accession>A0A119TVA9</accession>
<evidence type="ECO:0000256" key="3">
    <source>
        <dbReference type="ARBA" id="ARBA00023163"/>
    </source>
</evidence>
<evidence type="ECO:0000256" key="1">
    <source>
        <dbReference type="ARBA" id="ARBA00023015"/>
    </source>
</evidence>
<evidence type="ECO:0000259" key="4">
    <source>
        <dbReference type="PROSITE" id="PS01124"/>
    </source>
</evidence>
<keyword evidence="1" id="KW-0805">Transcription regulation</keyword>
<dbReference type="Gene3D" id="3.40.50.880">
    <property type="match status" value="1"/>
</dbReference>
<dbReference type="Gene3D" id="1.10.10.60">
    <property type="entry name" value="Homeodomain-like"/>
    <property type="match status" value="2"/>
</dbReference>
<dbReference type="SMART" id="SM00342">
    <property type="entry name" value="HTH_ARAC"/>
    <property type="match status" value="1"/>
</dbReference>
<sequence length="315" mass="34600">MSAGFSLAEATRLVEAFNLANRLQTVCGPYQLRFVSANGGLLQSSSGVQIATDALDDEHGQRGYAFFHLHGEHALVAWNETLLRRLRDVHARARWVADGMKFTAIAASKWSAARDDAASGPVVASLVSAARDAGSPNETVDVLAAAHEMFRHDLGEVAADDIARLVARPIDERFVQSMWAIRELSATPSIRTSMQQLRAQSTSRISIASAAQAVAMSERNFLRRFKKEVGVTPTEFVLHVRLERACHMLVHTSLPADKVARRIGLGSGERLAKLFRQRLAMSPTEFRARERNRISKVGVELACAPQMPQSYGLAR</sequence>
<proteinExistence type="predicted"/>
<dbReference type="SUPFAM" id="SSF46689">
    <property type="entry name" value="Homeodomain-like"/>
    <property type="match status" value="2"/>
</dbReference>
<gene>
    <name evidence="5" type="ORF">F7R25_22340</name>
    <name evidence="6" type="ORF">WT44_20805</name>
</gene>
<dbReference type="GO" id="GO:0003700">
    <property type="term" value="F:DNA-binding transcription factor activity"/>
    <property type="evidence" value="ECO:0007669"/>
    <property type="project" value="InterPro"/>
</dbReference>
<evidence type="ECO:0000313" key="6">
    <source>
        <dbReference type="EMBL" id="KWA58616.1"/>
    </source>
</evidence>
<dbReference type="Proteomes" id="UP000473470">
    <property type="component" value="Unassembled WGS sequence"/>
</dbReference>
<evidence type="ECO:0000256" key="2">
    <source>
        <dbReference type="ARBA" id="ARBA00023125"/>
    </source>
</evidence>
<dbReference type="RefSeq" id="WP_059566213.1">
    <property type="nucleotide sequence ID" value="NZ_CABVPM010000034.1"/>
</dbReference>
<dbReference type="EMBL" id="LPHB01000056">
    <property type="protein sequence ID" value="KWA58616.1"/>
    <property type="molecule type" value="Genomic_DNA"/>
</dbReference>
<dbReference type="AlphaFoldDB" id="A0A119TVA9"/>
<dbReference type="InterPro" id="IPR050204">
    <property type="entry name" value="AraC_XylS_family_regulators"/>
</dbReference>
<keyword evidence="3" id="KW-0804">Transcription</keyword>
<feature type="domain" description="HTH araC/xylS-type" evidence="4">
    <location>
        <begin position="191"/>
        <end position="289"/>
    </location>
</feature>
<dbReference type="Proteomes" id="UP000068603">
    <property type="component" value="Unassembled WGS sequence"/>
</dbReference>
<protein>
    <submittedName>
        <fullName evidence="6">AraC family transcriptional regulator</fullName>
    </submittedName>
    <submittedName>
        <fullName evidence="5">Helix-turn-helix domain-containing protein</fullName>
    </submittedName>
</protein>
<dbReference type="InterPro" id="IPR018060">
    <property type="entry name" value="HTH_AraC"/>
</dbReference>
<dbReference type="InterPro" id="IPR029062">
    <property type="entry name" value="Class_I_gatase-like"/>
</dbReference>
<evidence type="ECO:0000313" key="7">
    <source>
        <dbReference type="Proteomes" id="UP000068603"/>
    </source>
</evidence>
<dbReference type="InterPro" id="IPR009057">
    <property type="entry name" value="Homeodomain-like_sf"/>
</dbReference>
<dbReference type="GO" id="GO:0043565">
    <property type="term" value="F:sequence-specific DNA binding"/>
    <property type="evidence" value="ECO:0007669"/>
    <property type="project" value="InterPro"/>
</dbReference>
<name>A0A119TVA9_9BURK</name>
<reference evidence="5 8" key="2">
    <citation type="submission" date="2019-09" db="EMBL/GenBank/DDBJ databases">
        <title>Draft genome sequences of 48 bacterial type strains from the CCUG.</title>
        <authorList>
            <person name="Tunovic T."/>
            <person name="Pineiro-Iglesias B."/>
            <person name="Unosson C."/>
            <person name="Inganas E."/>
            <person name="Ohlen M."/>
            <person name="Cardew S."/>
            <person name="Jensie-Markopoulos S."/>
            <person name="Salva-Serra F."/>
            <person name="Jaen-Luchoro D."/>
            <person name="Karlsson R."/>
            <person name="Svensson-Stadler L."/>
            <person name="Chun J."/>
            <person name="Moore E."/>
        </authorList>
    </citation>
    <scope>NUCLEOTIDE SEQUENCE [LARGE SCALE GENOMIC DNA]</scope>
    <source>
        <strain evidence="5 8">CCUG 65686</strain>
    </source>
</reference>
<organism evidence="6">
    <name type="scientific">Burkholderia stagnalis</name>
    <dbReference type="NCBI Taxonomy" id="1503054"/>
    <lineage>
        <taxon>Bacteria</taxon>
        <taxon>Pseudomonadati</taxon>
        <taxon>Pseudomonadota</taxon>
        <taxon>Betaproteobacteria</taxon>
        <taxon>Burkholderiales</taxon>
        <taxon>Burkholderiaceae</taxon>
        <taxon>Burkholderia</taxon>
        <taxon>Burkholderia cepacia complex</taxon>
    </lineage>
</organism>
<dbReference type="PANTHER" id="PTHR46796">
    <property type="entry name" value="HTH-TYPE TRANSCRIPTIONAL ACTIVATOR RHAS-RELATED"/>
    <property type="match status" value="1"/>
</dbReference>